<dbReference type="KEGG" id="dpl:KGM_213752"/>
<accession>A0A212FDV3</accession>
<dbReference type="AlphaFoldDB" id="A0A212FDV3"/>
<evidence type="ECO:0000313" key="1">
    <source>
        <dbReference type="EMBL" id="OWR51955.1"/>
    </source>
</evidence>
<name>A0A212FDV3_DANPL</name>
<sequence length="38" mass="4374">MAAFQDRPMADVNDRENAVDWFDTLPLPGKRAYSAIQY</sequence>
<keyword evidence="2" id="KW-1185">Reference proteome</keyword>
<dbReference type="EMBL" id="AGBW02008992">
    <property type="protein sequence ID" value="OWR51955.1"/>
    <property type="molecule type" value="Genomic_DNA"/>
</dbReference>
<gene>
    <name evidence="1" type="ORF">KGM_213752</name>
</gene>
<proteinExistence type="predicted"/>
<comment type="caution">
    <text evidence="1">The sequence shown here is derived from an EMBL/GenBank/DDBJ whole genome shotgun (WGS) entry which is preliminary data.</text>
</comment>
<organism evidence="1 2">
    <name type="scientific">Danaus plexippus plexippus</name>
    <dbReference type="NCBI Taxonomy" id="278856"/>
    <lineage>
        <taxon>Eukaryota</taxon>
        <taxon>Metazoa</taxon>
        <taxon>Ecdysozoa</taxon>
        <taxon>Arthropoda</taxon>
        <taxon>Hexapoda</taxon>
        <taxon>Insecta</taxon>
        <taxon>Pterygota</taxon>
        <taxon>Neoptera</taxon>
        <taxon>Endopterygota</taxon>
        <taxon>Lepidoptera</taxon>
        <taxon>Glossata</taxon>
        <taxon>Ditrysia</taxon>
        <taxon>Papilionoidea</taxon>
        <taxon>Nymphalidae</taxon>
        <taxon>Danainae</taxon>
        <taxon>Danaini</taxon>
        <taxon>Danaina</taxon>
        <taxon>Danaus</taxon>
        <taxon>Danaus</taxon>
    </lineage>
</organism>
<evidence type="ECO:0000313" key="2">
    <source>
        <dbReference type="Proteomes" id="UP000007151"/>
    </source>
</evidence>
<dbReference type="InParanoid" id="A0A212FDV3"/>
<protein>
    <submittedName>
        <fullName evidence="1">Uncharacterized protein</fullName>
    </submittedName>
</protein>
<dbReference type="Proteomes" id="UP000007151">
    <property type="component" value="Unassembled WGS sequence"/>
</dbReference>
<reference evidence="1 2" key="1">
    <citation type="journal article" date="2011" name="Cell">
        <title>The monarch butterfly genome yields insights into long-distance migration.</title>
        <authorList>
            <person name="Zhan S."/>
            <person name="Merlin C."/>
            <person name="Boore J.L."/>
            <person name="Reppert S.M."/>
        </authorList>
    </citation>
    <scope>NUCLEOTIDE SEQUENCE [LARGE SCALE GENOMIC DNA]</scope>
    <source>
        <strain evidence="1">F-2</strain>
    </source>
</reference>